<reference evidence="2 3" key="1">
    <citation type="submission" date="2018-03" db="EMBL/GenBank/DDBJ databases">
        <title>Cross-interface Injection: A General Nanoliter Liquid Handling Method Applied to Single Cells Genome Amplification Automated Nanoliter Liquid Handling Applied to Single Cell Multiple Displacement Amplification.</title>
        <authorList>
            <person name="Yun J."/>
            <person name="Xu P."/>
            <person name="Xu J."/>
            <person name="Dai X."/>
            <person name="Wang Y."/>
            <person name="Zheng X."/>
            <person name="Cao C."/>
            <person name="Yi Q."/>
            <person name="Zhu Y."/>
            <person name="Wang L."/>
            <person name="Dong Z."/>
            <person name="Huang Y."/>
            <person name="Huang L."/>
            <person name="Du W."/>
        </authorList>
    </citation>
    <scope>NUCLEOTIDE SEQUENCE [LARGE SCALE GENOMIC DNA]</scope>
    <source>
        <strain evidence="2 3">Z-D1-2</strain>
    </source>
</reference>
<dbReference type="Proteomes" id="UP000240608">
    <property type="component" value="Unassembled WGS sequence"/>
</dbReference>
<gene>
    <name evidence="2" type="ORF">C9994_17935</name>
</gene>
<dbReference type="NCBIfam" id="TIGR04183">
    <property type="entry name" value="Por_Secre_tail"/>
    <property type="match status" value="1"/>
</dbReference>
<accession>A0A2T4D360</accession>
<comment type="caution">
    <text evidence="2">The sequence shown here is derived from an EMBL/GenBank/DDBJ whole genome shotgun (WGS) entry which is preliminary data.</text>
</comment>
<dbReference type="Pfam" id="PF18962">
    <property type="entry name" value="Por_Secre_tail"/>
    <property type="match status" value="1"/>
</dbReference>
<dbReference type="AlphaFoldDB" id="A0A2T4D360"/>
<dbReference type="EMBL" id="PYVU01000778">
    <property type="protein sequence ID" value="PTB88250.1"/>
    <property type="molecule type" value="Genomic_DNA"/>
</dbReference>
<evidence type="ECO:0000259" key="1">
    <source>
        <dbReference type="Pfam" id="PF18962"/>
    </source>
</evidence>
<proteinExistence type="predicted"/>
<dbReference type="InterPro" id="IPR026444">
    <property type="entry name" value="Secre_tail"/>
</dbReference>
<organism evidence="2 3">
    <name type="scientific">Marivirga lumbricoides</name>
    <dbReference type="NCBI Taxonomy" id="1046115"/>
    <lineage>
        <taxon>Bacteria</taxon>
        <taxon>Pseudomonadati</taxon>
        <taxon>Bacteroidota</taxon>
        <taxon>Cytophagia</taxon>
        <taxon>Cytophagales</taxon>
        <taxon>Marivirgaceae</taxon>
        <taxon>Marivirga</taxon>
    </lineage>
</organism>
<feature type="non-terminal residue" evidence="2">
    <location>
        <position position="1"/>
    </location>
</feature>
<sequence>NSMNVVTANKQQQLNEGLKLYPNPANKQINLNVAGQHIVELSIYTSNGQYVKSQSLSGSTENAVIDIQSLKQGMYLLQIKDNKGALRTKRFVKQ</sequence>
<evidence type="ECO:0000313" key="2">
    <source>
        <dbReference type="EMBL" id="PTB88250.1"/>
    </source>
</evidence>
<feature type="domain" description="Secretion system C-terminal sorting" evidence="1">
    <location>
        <begin position="20"/>
        <end position="89"/>
    </location>
</feature>
<name>A0A2T4D360_9BACT</name>
<evidence type="ECO:0000313" key="3">
    <source>
        <dbReference type="Proteomes" id="UP000240608"/>
    </source>
</evidence>
<protein>
    <recommendedName>
        <fullName evidence="1">Secretion system C-terminal sorting domain-containing protein</fullName>
    </recommendedName>
</protein>